<keyword evidence="1" id="KW-0175">Coiled coil</keyword>
<comment type="caution">
    <text evidence="2">The sequence shown here is derived from an EMBL/GenBank/DDBJ whole genome shotgun (WGS) entry which is preliminary data.</text>
</comment>
<evidence type="ECO:0000313" key="3">
    <source>
        <dbReference type="Proteomes" id="UP001190700"/>
    </source>
</evidence>
<name>A0AAE0GQX6_9CHLO</name>
<reference evidence="2 3" key="1">
    <citation type="journal article" date="2015" name="Genome Biol. Evol.">
        <title>Comparative Genomics of a Bacterivorous Green Alga Reveals Evolutionary Causalities and Consequences of Phago-Mixotrophic Mode of Nutrition.</title>
        <authorList>
            <person name="Burns J.A."/>
            <person name="Paasch A."/>
            <person name="Narechania A."/>
            <person name="Kim E."/>
        </authorList>
    </citation>
    <scope>NUCLEOTIDE SEQUENCE [LARGE SCALE GENOMIC DNA]</scope>
    <source>
        <strain evidence="2 3">PLY_AMNH</strain>
    </source>
</reference>
<gene>
    <name evidence="2" type="ORF">CYMTET_9634</name>
</gene>
<evidence type="ECO:0000256" key="1">
    <source>
        <dbReference type="SAM" id="Coils"/>
    </source>
</evidence>
<accession>A0AAE0GQX6</accession>
<feature type="coiled-coil region" evidence="1">
    <location>
        <begin position="73"/>
        <end position="118"/>
    </location>
</feature>
<dbReference type="EMBL" id="LGRX02003216">
    <property type="protein sequence ID" value="KAK3282637.1"/>
    <property type="molecule type" value="Genomic_DNA"/>
</dbReference>
<dbReference type="Proteomes" id="UP001190700">
    <property type="component" value="Unassembled WGS sequence"/>
</dbReference>
<protein>
    <submittedName>
        <fullName evidence="2">Uncharacterized protein</fullName>
    </submittedName>
</protein>
<organism evidence="2 3">
    <name type="scientific">Cymbomonas tetramitiformis</name>
    <dbReference type="NCBI Taxonomy" id="36881"/>
    <lineage>
        <taxon>Eukaryota</taxon>
        <taxon>Viridiplantae</taxon>
        <taxon>Chlorophyta</taxon>
        <taxon>Pyramimonadophyceae</taxon>
        <taxon>Pyramimonadales</taxon>
        <taxon>Pyramimonadaceae</taxon>
        <taxon>Cymbomonas</taxon>
    </lineage>
</organism>
<keyword evidence="3" id="KW-1185">Reference proteome</keyword>
<evidence type="ECO:0000313" key="2">
    <source>
        <dbReference type="EMBL" id="KAK3282637.1"/>
    </source>
</evidence>
<proteinExistence type="predicted"/>
<dbReference type="AlphaFoldDB" id="A0AAE0GQX6"/>
<sequence length="402" mass="44051">MPPTKAKQSRKLNIGKAHGELVVDGRKVGAVANDLKGGRARSALQDTANVLLECAQRSEEEDAIAWLAMQRELQNLEAQRDMEAGLVRQEESEAARMNKELEKKKAEQEQKAKSMLLGCNLLSQSILFVPFANEKHGARTATWWGFSWGFAPGRRVDVTPLLDNIVLDPLRTVSIGFVVLGAQALPGAEPFLPLDGIVPSEPLVLLAAPQSSAQPFVYLSFKVEPVDVGDKPSPITIFSSWPTIVDQLWTKTSAASLEAAKTSIKKWKERMSKLGEHGGSVLGTTSRACRMAAAFHGDLDRVYLARGAACGVGFPSSQVPKNTFYTVATYVSKEHWLAMQAEILKEKKANNIVRVLMHWKVQGICAAGTVEKERKGVFKCRPVWGYSRAEDVGVSSRIDLVK</sequence>